<feature type="compositionally biased region" description="Basic and acidic residues" evidence="1">
    <location>
        <begin position="36"/>
        <end position="47"/>
    </location>
</feature>
<name>A0A7S3XN22_HETAK</name>
<dbReference type="InterPro" id="IPR000048">
    <property type="entry name" value="IQ_motif_EF-hand-BS"/>
</dbReference>
<feature type="compositionally biased region" description="Acidic residues" evidence="1">
    <location>
        <begin position="457"/>
        <end position="470"/>
    </location>
</feature>
<feature type="compositionally biased region" description="Acidic residues" evidence="1">
    <location>
        <begin position="201"/>
        <end position="210"/>
    </location>
</feature>
<accession>A0A7S3XN22</accession>
<reference evidence="2" key="1">
    <citation type="submission" date="2021-01" db="EMBL/GenBank/DDBJ databases">
        <authorList>
            <person name="Corre E."/>
            <person name="Pelletier E."/>
            <person name="Niang G."/>
            <person name="Scheremetjew M."/>
            <person name="Finn R."/>
            <person name="Kale V."/>
            <person name="Holt S."/>
            <person name="Cochrane G."/>
            <person name="Meng A."/>
            <person name="Brown T."/>
            <person name="Cohen L."/>
        </authorList>
    </citation>
    <scope>NUCLEOTIDE SEQUENCE</scope>
    <source>
        <strain evidence="2">CCMP3107</strain>
    </source>
</reference>
<organism evidence="2">
    <name type="scientific">Heterosigma akashiwo</name>
    <name type="common">Chromophytic alga</name>
    <name type="synonym">Heterosigma carterae</name>
    <dbReference type="NCBI Taxonomy" id="2829"/>
    <lineage>
        <taxon>Eukaryota</taxon>
        <taxon>Sar</taxon>
        <taxon>Stramenopiles</taxon>
        <taxon>Ochrophyta</taxon>
        <taxon>Raphidophyceae</taxon>
        <taxon>Chattonellales</taxon>
        <taxon>Chattonellaceae</taxon>
        <taxon>Heterosigma</taxon>
    </lineage>
</organism>
<dbReference type="PROSITE" id="PS50096">
    <property type="entry name" value="IQ"/>
    <property type="match status" value="1"/>
</dbReference>
<evidence type="ECO:0000256" key="1">
    <source>
        <dbReference type="SAM" id="MobiDB-lite"/>
    </source>
</evidence>
<dbReference type="CDD" id="cd23767">
    <property type="entry name" value="IQCD"/>
    <property type="match status" value="1"/>
</dbReference>
<feature type="compositionally biased region" description="Polar residues" evidence="1">
    <location>
        <begin position="227"/>
        <end position="238"/>
    </location>
</feature>
<dbReference type="AlphaFoldDB" id="A0A7S3XN22"/>
<sequence length="470" mass="49655">MREKMADNLAKQREIARQMEELKAMQQGKAKTHAQKLLEEETSKDDSEDKEDDEETTAALFREEELRRKQQERADEIEAATKIQARSRGFLQRKRDAMKQLLPKWKTKEPPGNKRPSFAVIESRNALQKAAPPPPASESGSEDGQSPILAKSSAAQQLEEASGPSPAEIARVGSSKTDLEEEEDQQDMPSSSRGRQTEQPDPGDDPDEGLGSEKLSIGGDDADWNDVGSTASRPQSRAPSIVSEGGLQEDDKDIGLAPQTKGQSSSGLPPLVPGGVSGAAAAGPGSRTITPVASRRSSRSPSGAAAFPEAETDRPTSKAPSIASGAGSNLENADEGRDSGKGSVDLGFGDDEEGLFAGENQDGEDNLQPPSVATGGEGAEEEDQGSSGDAEKEEKGNEGKEGASAKADNRGLDDEKEMEEERGSDVDAKSEAGEAQISRQTSGASSPIEGLDVDATPVEEDFSDDDEIPL</sequence>
<dbReference type="EMBL" id="HBIU01010522">
    <property type="protein sequence ID" value="CAE0625817.1"/>
    <property type="molecule type" value="Transcribed_RNA"/>
</dbReference>
<feature type="compositionally biased region" description="Polar residues" evidence="1">
    <location>
        <begin position="187"/>
        <end position="199"/>
    </location>
</feature>
<dbReference type="Pfam" id="PF00612">
    <property type="entry name" value="IQ"/>
    <property type="match status" value="1"/>
</dbReference>
<evidence type="ECO:0000313" key="2">
    <source>
        <dbReference type="EMBL" id="CAE0625817.1"/>
    </source>
</evidence>
<protein>
    <submittedName>
        <fullName evidence="2">Uncharacterized protein</fullName>
    </submittedName>
</protein>
<feature type="region of interest" description="Disordered" evidence="1">
    <location>
        <begin position="22"/>
        <end position="470"/>
    </location>
</feature>
<proteinExistence type="predicted"/>
<feature type="compositionally biased region" description="Basic and acidic residues" evidence="1">
    <location>
        <begin position="61"/>
        <end position="76"/>
    </location>
</feature>
<gene>
    <name evidence="2" type="ORF">HAKA00212_LOCUS4488</name>
</gene>
<feature type="compositionally biased region" description="Low complexity" evidence="1">
    <location>
        <begin position="293"/>
        <end position="306"/>
    </location>
</feature>
<feature type="compositionally biased region" description="Basic and acidic residues" evidence="1">
    <location>
        <begin position="389"/>
        <end position="432"/>
    </location>
</feature>